<dbReference type="PROSITE" id="PS00125">
    <property type="entry name" value="SER_THR_PHOSPHATASE"/>
    <property type="match status" value="1"/>
</dbReference>
<keyword evidence="6" id="KW-0106">Calcium</keyword>
<dbReference type="EC" id="3.1.3.16" evidence="10"/>
<dbReference type="PIRSF" id="PIRSF000912">
    <property type="entry name" value="PPEF"/>
    <property type="match status" value="1"/>
</dbReference>
<dbReference type="GO" id="GO:0005506">
    <property type="term" value="F:iron ion binding"/>
    <property type="evidence" value="ECO:0007669"/>
    <property type="project" value="InterPro"/>
</dbReference>
<keyword evidence="7" id="KW-0464">Manganese</keyword>
<evidence type="ECO:0000256" key="2">
    <source>
        <dbReference type="ARBA" id="ARBA00008294"/>
    </source>
</evidence>
<evidence type="ECO:0000256" key="7">
    <source>
        <dbReference type="ARBA" id="ARBA00023211"/>
    </source>
</evidence>
<comment type="cofactor">
    <cofactor evidence="1">
        <name>Mn(2+)</name>
        <dbReference type="ChEBI" id="CHEBI:29035"/>
    </cofactor>
</comment>
<evidence type="ECO:0000256" key="3">
    <source>
        <dbReference type="ARBA" id="ARBA00022723"/>
    </source>
</evidence>
<dbReference type="InterPro" id="IPR029052">
    <property type="entry name" value="Metallo-depent_PP-like"/>
</dbReference>
<keyword evidence="5 10" id="KW-0378">Hydrolase</keyword>
<dbReference type="GO" id="GO:0005509">
    <property type="term" value="F:calcium ion binding"/>
    <property type="evidence" value="ECO:0007669"/>
    <property type="project" value="InterPro"/>
</dbReference>
<dbReference type="InterPro" id="IPR004843">
    <property type="entry name" value="Calcineurin-like_PHP"/>
</dbReference>
<dbReference type="OMA" id="WCEALES"/>
<dbReference type="Proteomes" id="UP000027135">
    <property type="component" value="Unassembled WGS sequence"/>
</dbReference>
<dbReference type="SUPFAM" id="SSF47473">
    <property type="entry name" value="EF-hand"/>
    <property type="match status" value="1"/>
</dbReference>
<dbReference type="InterPro" id="IPR012008">
    <property type="entry name" value="Ser/Thr-Pase_EF-hand_contain"/>
</dbReference>
<evidence type="ECO:0000256" key="10">
    <source>
        <dbReference type="RuleBase" id="RU004273"/>
    </source>
</evidence>
<dbReference type="Pfam" id="PF13499">
    <property type="entry name" value="EF-hand_7"/>
    <property type="match status" value="1"/>
</dbReference>
<dbReference type="PROSITE" id="PS50222">
    <property type="entry name" value="EF_HAND_2"/>
    <property type="match status" value="3"/>
</dbReference>
<dbReference type="Gene3D" id="1.10.238.10">
    <property type="entry name" value="EF-hand"/>
    <property type="match status" value="1"/>
</dbReference>
<dbReference type="InterPro" id="IPR006186">
    <property type="entry name" value="Ser/Thr-sp_prot-phosphatase"/>
</dbReference>
<feature type="domain" description="EF-hand" evidence="11">
    <location>
        <begin position="653"/>
        <end position="686"/>
    </location>
</feature>
<dbReference type="InParanoid" id="A0A067R243"/>
<dbReference type="InterPro" id="IPR018247">
    <property type="entry name" value="EF_Hand_1_Ca_BS"/>
</dbReference>
<evidence type="ECO:0000256" key="5">
    <source>
        <dbReference type="ARBA" id="ARBA00022801"/>
    </source>
</evidence>
<comment type="similarity">
    <text evidence="2 10">Belongs to the PPP phosphatase family.</text>
</comment>
<proteinExistence type="inferred from homology"/>
<gene>
    <name evidence="12" type="ORF">L798_08769</name>
</gene>
<evidence type="ECO:0000256" key="1">
    <source>
        <dbReference type="ARBA" id="ARBA00001936"/>
    </source>
</evidence>
<keyword evidence="4" id="KW-0677">Repeat</keyword>
<dbReference type="GO" id="GO:0030145">
    <property type="term" value="F:manganese ion binding"/>
    <property type="evidence" value="ECO:0007669"/>
    <property type="project" value="InterPro"/>
</dbReference>
<dbReference type="InterPro" id="IPR002048">
    <property type="entry name" value="EF_hand_dom"/>
</dbReference>
<dbReference type="InterPro" id="IPR000048">
    <property type="entry name" value="IQ_motif_EF-hand-BS"/>
</dbReference>
<accession>A0A067R243</accession>
<dbReference type="SMART" id="SM00156">
    <property type="entry name" value="PP2Ac"/>
    <property type="match status" value="1"/>
</dbReference>
<dbReference type="PANTHER" id="PTHR45668">
    <property type="entry name" value="SERINE/THREONINE-PROTEIN PHOSPHATASE 5-RELATED"/>
    <property type="match status" value="1"/>
</dbReference>
<evidence type="ECO:0000313" key="12">
    <source>
        <dbReference type="EMBL" id="KDR17087.1"/>
    </source>
</evidence>
<dbReference type="InterPro" id="IPR051134">
    <property type="entry name" value="PPP_phosphatase"/>
</dbReference>
<sequence length="686" mass="78536">AMKAAILIQRWYRRYLARMEVRRRYTWTIFQSIEYAGEQDQLKVTGDYCCLLSALFYVRSHFVSDERQTYSRNTVDQKYEDESEDGSLQSADGGYKGIHISFPLTRADLDALIDTFRKKRQPCLHAKYVAGILKEAIVQLKRLPNLNQASTAISKQITICGDLHGKFDDLLVIFHKNGLPSTENPYVFNGDFVDRGKKGLEVLLLLLSCLLVFPGGVFLNRGNHEDHIMNARYGFIREVKSKYKHNAERLLRLIERVYRWLPLGTVVNNKVLVVHGGISDVTDLDWVRNLDRHKYVSLLRPPITESSAPGAELIDKLEWKQVSLLRIQFSLFCKGDGRVPLHASIIISHRLSDDRGSKHVQNVDKQDGEEDVRIRLRLFIERWAERVGGIEEGLLRKFNMFQVFDILWSDPQPGDGCFPNSLRGAGTYFGPDVTEKFLQKYKLLYLIRSHECKPGGYELTHSSKVITIFSASNYYEVGSNKGAYVKLVGPQLAPHFVQFTAATPQTKKLTFRQRVGLVESSAIRELSCQILARREQLLEEFLKHDPEKTGLISLSEWCAAMEDQTRLGIPWRMLREKLVTLDPSTGKVEYHSTFQEHTNGRRSSGTTVVETLYRNKSSLEAIFRIIDKDNSGYISMEEFSDACSLLGEHLPQIPPEQLVDICRSMDINKDGLVDLNEFLETFRLVD</sequence>
<dbReference type="PROSITE" id="PS00018">
    <property type="entry name" value="EF_HAND_1"/>
    <property type="match status" value="2"/>
</dbReference>
<evidence type="ECO:0000256" key="8">
    <source>
        <dbReference type="ARBA" id="ARBA00047761"/>
    </source>
</evidence>
<feature type="non-terminal residue" evidence="12">
    <location>
        <position position="686"/>
    </location>
</feature>
<dbReference type="Gene3D" id="3.60.21.10">
    <property type="match status" value="1"/>
</dbReference>
<feature type="domain" description="EF-hand" evidence="11">
    <location>
        <begin position="532"/>
        <end position="567"/>
    </location>
</feature>
<feature type="domain" description="EF-hand" evidence="11">
    <location>
        <begin position="614"/>
        <end position="649"/>
    </location>
</feature>
<dbReference type="SUPFAM" id="SSF56300">
    <property type="entry name" value="Metallo-dependent phosphatases"/>
    <property type="match status" value="1"/>
</dbReference>
<dbReference type="InterPro" id="IPR011992">
    <property type="entry name" value="EF-hand-dom_pair"/>
</dbReference>
<protein>
    <recommendedName>
        <fullName evidence="10">Serine/threonine-protein phosphatase</fullName>
        <ecNumber evidence="10">3.1.3.16</ecNumber>
    </recommendedName>
</protein>
<feature type="non-terminal residue" evidence="12">
    <location>
        <position position="1"/>
    </location>
</feature>
<dbReference type="Pfam" id="PF00149">
    <property type="entry name" value="Metallophos"/>
    <property type="match status" value="1"/>
</dbReference>
<evidence type="ECO:0000256" key="4">
    <source>
        <dbReference type="ARBA" id="ARBA00022737"/>
    </source>
</evidence>
<organism evidence="12 13">
    <name type="scientific">Zootermopsis nevadensis</name>
    <name type="common">Dampwood termite</name>
    <dbReference type="NCBI Taxonomy" id="136037"/>
    <lineage>
        <taxon>Eukaryota</taxon>
        <taxon>Metazoa</taxon>
        <taxon>Ecdysozoa</taxon>
        <taxon>Arthropoda</taxon>
        <taxon>Hexapoda</taxon>
        <taxon>Insecta</taxon>
        <taxon>Pterygota</taxon>
        <taxon>Neoptera</taxon>
        <taxon>Polyneoptera</taxon>
        <taxon>Dictyoptera</taxon>
        <taxon>Blattodea</taxon>
        <taxon>Blattoidea</taxon>
        <taxon>Termitoidae</taxon>
        <taxon>Termopsidae</taxon>
        <taxon>Zootermopsis</taxon>
    </lineage>
</organism>
<evidence type="ECO:0000313" key="13">
    <source>
        <dbReference type="Proteomes" id="UP000027135"/>
    </source>
</evidence>
<keyword evidence="3" id="KW-0479">Metal-binding</keyword>
<dbReference type="GO" id="GO:0050906">
    <property type="term" value="P:detection of stimulus involved in sensory perception"/>
    <property type="evidence" value="ECO:0007669"/>
    <property type="project" value="InterPro"/>
</dbReference>
<evidence type="ECO:0000256" key="9">
    <source>
        <dbReference type="ARBA" id="ARBA00048336"/>
    </source>
</evidence>
<reference evidence="12 13" key="1">
    <citation type="journal article" date="2014" name="Nat. Commun.">
        <title>Molecular traces of alternative social organization in a termite genome.</title>
        <authorList>
            <person name="Terrapon N."/>
            <person name="Li C."/>
            <person name="Robertson H.M."/>
            <person name="Ji L."/>
            <person name="Meng X."/>
            <person name="Booth W."/>
            <person name="Chen Z."/>
            <person name="Childers C.P."/>
            <person name="Glastad K.M."/>
            <person name="Gokhale K."/>
            <person name="Gowin J."/>
            <person name="Gronenberg W."/>
            <person name="Hermansen R.A."/>
            <person name="Hu H."/>
            <person name="Hunt B.G."/>
            <person name="Huylmans A.K."/>
            <person name="Khalil S.M."/>
            <person name="Mitchell R.D."/>
            <person name="Munoz-Torres M.C."/>
            <person name="Mustard J.A."/>
            <person name="Pan H."/>
            <person name="Reese J.T."/>
            <person name="Scharf M.E."/>
            <person name="Sun F."/>
            <person name="Vogel H."/>
            <person name="Xiao J."/>
            <person name="Yang W."/>
            <person name="Yang Z."/>
            <person name="Yang Z."/>
            <person name="Zhou J."/>
            <person name="Zhu J."/>
            <person name="Brent C.S."/>
            <person name="Elsik C.G."/>
            <person name="Goodisman M.A."/>
            <person name="Liberles D.A."/>
            <person name="Roe R.M."/>
            <person name="Vargo E.L."/>
            <person name="Vilcinskas A."/>
            <person name="Wang J."/>
            <person name="Bornberg-Bauer E."/>
            <person name="Korb J."/>
            <person name="Zhang G."/>
            <person name="Liebig J."/>
        </authorList>
    </citation>
    <scope>NUCLEOTIDE SEQUENCE [LARGE SCALE GENOMIC DNA]</scope>
    <source>
        <tissue evidence="12">Whole organism</tissue>
    </source>
</reference>
<dbReference type="GO" id="GO:0004722">
    <property type="term" value="F:protein serine/threonine phosphatase activity"/>
    <property type="evidence" value="ECO:0007669"/>
    <property type="project" value="UniProtKB-EC"/>
</dbReference>
<dbReference type="Pfam" id="PF00612">
    <property type="entry name" value="IQ"/>
    <property type="match status" value="1"/>
</dbReference>
<evidence type="ECO:0000256" key="6">
    <source>
        <dbReference type="ARBA" id="ARBA00022837"/>
    </source>
</evidence>
<dbReference type="STRING" id="136037.A0A067R243"/>
<dbReference type="SMART" id="SM00054">
    <property type="entry name" value="EFh"/>
    <property type="match status" value="3"/>
</dbReference>
<dbReference type="AlphaFoldDB" id="A0A067R243"/>
<dbReference type="eggNOG" id="KOG0377">
    <property type="taxonomic scope" value="Eukaryota"/>
</dbReference>
<dbReference type="PROSITE" id="PS50096">
    <property type="entry name" value="IQ"/>
    <property type="match status" value="1"/>
</dbReference>
<evidence type="ECO:0000259" key="11">
    <source>
        <dbReference type="PROSITE" id="PS50222"/>
    </source>
</evidence>
<dbReference type="CDD" id="cd00051">
    <property type="entry name" value="EFh"/>
    <property type="match status" value="1"/>
</dbReference>
<dbReference type="EMBL" id="KK852756">
    <property type="protein sequence ID" value="KDR17087.1"/>
    <property type="molecule type" value="Genomic_DNA"/>
</dbReference>
<comment type="catalytic activity">
    <reaction evidence="8">
        <text>O-phospho-L-seryl-[protein] + H2O = L-seryl-[protein] + phosphate</text>
        <dbReference type="Rhea" id="RHEA:20629"/>
        <dbReference type="Rhea" id="RHEA-COMP:9863"/>
        <dbReference type="Rhea" id="RHEA-COMP:11604"/>
        <dbReference type="ChEBI" id="CHEBI:15377"/>
        <dbReference type="ChEBI" id="CHEBI:29999"/>
        <dbReference type="ChEBI" id="CHEBI:43474"/>
        <dbReference type="ChEBI" id="CHEBI:83421"/>
        <dbReference type="EC" id="3.1.3.16"/>
    </reaction>
</comment>
<dbReference type="FunCoup" id="A0A067R243">
    <property type="interactions" value="51"/>
</dbReference>
<keyword evidence="13" id="KW-1185">Reference proteome</keyword>
<comment type="catalytic activity">
    <reaction evidence="9 10">
        <text>O-phospho-L-threonyl-[protein] + H2O = L-threonyl-[protein] + phosphate</text>
        <dbReference type="Rhea" id="RHEA:47004"/>
        <dbReference type="Rhea" id="RHEA-COMP:11060"/>
        <dbReference type="Rhea" id="RHEA-COMP:11605"/>
        <dbReference type="ChEBI" id="CHEBI:15377"/>
        <dbReference type="ChEBI" id="CHEBI:30013"/>
        <dbReference type="ChEBI" id="CHEBI:43474"/>
        <dbReference type="ChEBI" id="CHEBI:61977"/>
        <dbReference type="EC" id="3.1.3.16"/>
    </reaction>
</comment>
<name>A0A067R243_ZOONE</name>
<dbReference type="CDD" id="cd23767">
    <property type="entry name" value="IQCD"/>
    <property type="match status" value="1"/>
</dbReference>
<dbReference type="PRINTS" id="PR00114">
    <property type="entry name" value="STPHPHTASE"/>
</dbReference>
<dbReference type="PANTHER" id="PTHR45668:SF3">
    <property type="entry name" value="SERINE_THREONINE-PROTEIN PHOSPHATASE RDGC"/>
    <property type="match status" value="1"/>
</dbReference>